<dbReference type="SUPFAM" id="SSF54001">
    <property type="entry name" value="Cysteine proteinases"/>
    <property type="match status" value="1"/>
</dbReference>
<dbReference type="InterPro" id="IPR002931">
    <property type="entry name" value="Transglutaminase-like"/>
</dbReference>
<organism evidence="2 3">
    <name type="scientific">Candidatus Blautia gallistercoris</name>
    <dbReference type="NCBI Taxonomy" id="2838490"/>
    <lineage>
        <taxon>Bacteria</taxon>
        <taxon>Bacillati</taxon>
        <taxon>Bacillota</taxon>
        <taxon>Clostridia</taxon>
        <taxon>Lachnospirales</taxon>
        <taxon>Lachnospiraceae</taxon>
        <taxon>Blautia</taxon>
    </lineage>
</organism>
<protein>
    <submittedName>
        <fullName evidence="2">Transglutaminase-like superfamily</fullName>
    </submittedName>
</protein>
<evidence type="ECO:0000259" key="1">
    <source>
        <dbReference type="SMART" id="SM00460"/>
    </source>
</evidence>
<evidence type="ECO:0000313" key="3">
    <source>
        <dbReference type="Proteomes" id="UP000886817"/>
    </source>
</evidence>
<dbReference type="PANTHER" id="PTHR46333">
    <property type="entry name" value="CYTOKINESIS PROTEIN 3"/>
    <property type="match status" value="1"/>
</dbReference>
<dbReference type="GO" id="GO:0005737">
    <property type="term" value="C:cytoplasm"/>
    <property type="evidence" value="ECO:0007669"/>
    <property type="project" value="TreeGrafter"/>
</dbReference>
<dbReference type="InterPro" id="IPR038765">
    <property type="entry name" value="Papain-like_cys_pep_sf"/>
</dbReference>
<sequence>MSRTKCSKRGRLWRFGLLFFCFLLLGGCQAKTEARQLVENAVVLFGGEPSEVRELREEAVAETDGIHQEYYFKQLTEEEKRVYRQLQQGIEEFQEEIYITSSQDAVLERAYDALLRDHSELFWAQGKGVVYKTLYNTYGKFQPSYEYTREEAEEITAALEAKAGEILAGVSADATDYEKARYIYGAVVQNTVYQIGEDDQNIAGALYENQAVCAGYARAVQYLLEQLGVECIFVSGDMQGSTEGHAWNVVSLDGNYYYLDATNGDQQDFLPTAQGEPQSVLYDYLCPFPEDYAALCQDDGEFEIPVCTAVDYNSYIQNGNCFDTWDQEALRAYFTEQIRMGTPVFSVKFSNSEDYETAKSVWIDQEEIRSIATYYMEWNGLSQVQYSYGLLDDLHTLYFMF</sequence>
<dbReference type="PROSITE" id="PS51257">
    <property type="entry name" value="PROKAR_LIPOPROTEIN"/>
    <property type="match status" value="1"/>
</dbReference>
<accession>A0A9D1WGZ3</accession>
<evidence type="ECO:0000313" key="2">
    <source>
        <dbReference type="EMBL" id="HIX58848.1"/>
    </source>
</evidence>
<gene>
    <name evidence="2" type="ORF">IAA45_03925</name>
</gene>
<comment type="caution">
    <text evidence="2">The sequence shown here is derived from an EMBL/GenBank/DDBJ whole genome shotgun (WGS) entry which is preliminary data.</text>
</comment>
<dbReference type="SMART" id="SM00460">
    <property type="entry name" value="TGc"/>
    <property type="match status" value="1"/>
</dbReference>
<dbReference type="AlphaFoldDB" id="A0A9D1WGZ3"/>
<dbReference type="PANTHER" id="PTHR46333:SF2">
    <property type="entry name" value="CYTOKINESIS PROTEIN 3"/>
    <property type="match status" value="1"/>
</dbReference>
<reference evidence="2" key="2">
    <citation type="submission" date="2021-04" db="EMBL/GenBank/DDBJ databases">
        <authorList>
            <person name="Gilroy R."/>
        </authorList>
    </citation>
    <scope>NUCLEOTIDE SEQUENCE</scope>
    <source>
        <strain evidence="2">ChiSjej1B19-8411</strain>
    </source>
</reference>
<dbReference type="InterPro" id="IPR052557">
    <property type="entry name" value="CAP/Cytokinesis_protein"/>
</dbReference>
<dbReference type="EMBL" id="DXEX01000091">
    <property type="protein sequence ID" value="HIX58848.1"/>
    <property type="molecule type" value="Genomic_DNA"/>
</dbReference>
<feature type="domain" description="Transglutaminase-like" evidence="1">
    <location>
        <begin position="205"/>
        <end position="263"/>
    </location>
</feature>
<proteinExistence type="predicted"/>
<reference evidence="2" key="1">
    <citation type="journal article" date="2021" name="PeerJ">
        <title>Extensive microbial diversity within the chicken gut microbiome revealed by metagenomics and culture.</title>
        <authorList>
            <person name="Gilroy R."/>
            <person name="Ravi A."/>
            <person name="Getino M."/>
            <person name="Pursley I."/>
            <person name="Horton D.L."/>
            <person name="Alikhan N.F."/>
            <person name="Baker D."/>
            <person name="Gharbi K."/>
            <person name="Hall N."/>
            <person name="Watson M."/>
            <person name="Adriaenssens E.M."/>
            <person name="Foster-Nyarko E."/>
            <person name="Jarju S."/>
            <person name="Secka A."/>
            <person name="Antonio M."/>
            <person name="Oren A."/>
            <person name="Chaudhuri R.R."/>
            <person name="La Ragione R."/>
            <person name="Hildebrand F."/>
            <person name="Pallen M.J."/>
        </authorList>
    </citation>
    <scope>NUCLEOTIDE SEQUENCE</scope>
    <source>
        <strain evidence="2">ChiSjej1B19-8411</strain>
    </source>
</reference>
<dbReference type="Proteomes" id="UP000886817">
    <property type="component" value="Unassembled WGS sequence"/>
</dbReference>
<dbReference type="Gene3D" id="3.10.620.30">
    <property type="match status" value="1"/>
</dbReference>
<dbReference type="Pfam" id="PF01841">
    <property type="entry name" value="Transglut_core"/>
    <property type="match status" value="1"/>
</dbReference>
<name>A0A9D1WGZ3_9FIRM</name>